<accession>A0AA86TW70</accession>
<reference evidence="2" key="1">
    <citation type="submission" date="2023-06" db="EMBL/GenBank/DDBJ databases">
        <authorList>
            <person name="Kurt Z."/>
        </authorList>
    </citation>
    <scope>NUCLEOTIDE SEQUENCE</scope>
</reference>
<comment type="caution">
    <text evidence="2">The sequence shown here is derived from an EMBL/GenBank/DDBJ whole genome shotgun (WGS) entry which is preliminary data.</text>
</comment>
<sequence length="513" mass="60225">MTDEQSSSTNRQSVQTSQLSTDSINAVLQKKGKDLILMPIKNIIIINYILPGCSNIFRLAFVNILYRYMWYRLFGATFSIVALQPLIDLCTVVYSQALMDVSRETLFSFIQNRQKNAAKAFFACVLINYYVIGLVLSIVLGMFCPHFVKLFTQNEYIGAYLQIQLYCSIFGRSSFVFYREIMIIEQRVFAAVCMDIIYSLLSILITCVCIFLIDSDSISKPNYYKLFAIIELLSYFFASLYPIYSILAYFSTPRKWDVKAILNQNPLKLRFANFIPFRFKLIVQIFVQTLPYLLKHAAEPVLCSFIMHQYYTYEYLPVWSQYGIIGCQMTRIFSQAASSISSQSELQLRHLFSINVKMDNTIRIREVLVKGALIVFCFQFFIMLCLNTVYRKMVWWYFDINEPFALDQAVFKKWALVWCVLVPYHFSQPLVEMQFGYFQIFQVLVQYIIICMQIITNQIRRKRTEFNQIQVQLMMMKAIFGLLVYILFIRKYTKQLKMKKIDPEAIDTPITIK</sequence>
<evidence type="ECO:0000313" key="3">
    <source>
        <dbReference type="EMBL" id="CAL6030562.1"/>
    </source>
</evidence>
<reference evidence="3 4" key="2">
    <citation type="submission" date="2024-07" db="EMBL/GenBank/DDBJ databases">
        <authorList>
            <person name="Akdeniz Z."/>
        </authorList>
    </citation>
    <scope>NUCLEOTIDE SEQUENCE [LARGE SCALE GENOMIC DNA]</scope>
</reference>
<dbReference type="EMBL" id="CATOUU010000471">
    <property type="protein sequence ID" value="CAI9931074.1"/>
    <property type="molecule type" value="Genomic_DNA"/>
</dbReference>
<gene>
    <name evidence="2" type="ORF">HINF_LOCUS18719</name>
    <name evidence="3" type="ORF">HINF_LOCUS33439</name>
</gene>
<feature type="transmembrane region" description="Helical" evidence="1">
    <location>
        <begin position="438"/>
        <end position="459"/>
    </location>
</feature>
<evidence type="ECO:0000313" key="2">
    <source>
        <dbReference type="EMBL" id="CAI9931074.1"/>
    </source>
</evidence>
<evidence type="ECO:0000256" key="1">
    <source>
        <dbReference type="SAM" id="Phobius"/>
    </source>
</evidence>
<feature type="transmembrane region" description="Helical" evidence="1">
    <location>
        <begin position="410"/>
        <end position="426"/>
    </location>
</feature>
<organism evidence="2">
    <name type="scientific">Hexamita inflata</name>
    <dbReference type="NCBI Taxonomy" id="28002"/>
    <lineage>
        <taxon>Eukaryota</taxon>
        <taxon>Metamonada</taxon>
        <taxon>Diplomonadida</taxon>
        <taxon>Hexamitidae</taxon>
        <taxon>Hexamitinae</taxon>
        <taxon>Hexamita</taxon>
    </lineage>
</organism>
<evidence type="ECO:0000313" key="4">
    <source>
        <dbReference type="Proteomes" id="UP001642409"/>
    </source>
</evidence>
<keyword evidence="1" id="KW-1133">Transmembrane helix</keyword>
<feature type="transmembrane region" description="Helical" evidence="1">
    <location>
        <begin position="471"/>
        <end position="489"/>
    </location>
</feature>
<feature type="transmembrane region" description="Helical" evidence="1">
    <location>
        <begin position="225"/>
        <end position="250"/>
    </location>
</feature>
<dbReference type="EMBL" id="CAXDID020000116">
    <property type="protein sequence ID" value="CAL6030562.1"/>
    <property type="molecule type" value="Genomic_DNA"/>
</dbReference>
<keyword evidence="1" id="KW-0812">Transmembrane</keyword>
<dbReference type="AlphaFoldDB" id="A0AA86TW70"/>
<keyword evidence="4" id="KW-1185">Reference proteome</keyword>
<dbReference type="Proteomes" id="UP001642409">
    <property type="component" value="Unassembled WGS sequence"/>
</dbReference>
<keyword evidence="1" id="KW-0472">Membrane</keyword>
<proteinExistence type="predicted"/>
<feature type="transmembrane region" description="Helical" evidence="1">
    <location>
        <begin position="163"/>
        <end position="181"/>
    </location>
</feature>
<protein>
    <submittedName>
        <fullName evidence="3">Hypothetical_protein</fullName>
    </submittedName>
</protein>
<feature type="transmembrane region" description="Helical" evidence="1">
    <location>
        <begin position="43"/>
        <end position="66"/>
    </location>
</feature>
<feature type="transmembrane region" description="Helical" evidence="1">
    <location>
        <begin position="367"/>
        <end position="390"/>
    </location>
</feature>
<feature type="transmembrane region" description="Helical" evidence="1">
    <location>
        <begin position="188"/>
        <end position="213"/>
    </location>
</feature>
<name>A0AA86TW70_9EUKA</name>
<feature type="transmembrane region" description="Helical" evidence="1">
    <location>
        <begin position="120"/>
        <end position="143"/>
    </location>
</feature>